<dbReference type="GO" id="GO:0031929">
    <property type="term" value="P:TOR signaling"/>
    <property type="evidence" value="ECO:0007669"/>
    <property type="project" value="TreeGrafter"/>
</dbReference>
<dbReference type="GO" id="GO:0005829">
    <property type="term" value="C:cytosol"/>
    <property type="evidence" value="ECO:0007669"/>
    <property type="project" value="TreeGrafter"/>
</dbReference>
<dbReference type="PANTHER" id="PTHR21021:SF16">
    <property type="entry name" value="TIP41-LIKE PROTEIN"/>
    <property type="match status" value="1"/>
</dbReference>
<protein>
    <recommendedName>
        <fullName evidence="2">TIP41-like protein</fullName>
    </recommendedName>
</protein>
<dbReference type="PANTHER" id="PTHR21021">
    <property type="entry name" value="GAF/PUTATIVE CYTOSKELETAL PROTEIN"/>
    <property type="match status" value="1"/>
</dbReference>
<dbReference type="EMBL" id="JARPUR010000001">
    <property type="protein sequence ID" value="KAK4886680.1"/>
    <property type="molecule type" value="Genomic_DNA"/>
</dbReference>
<sequence>MTSSADVNSDFEAANIQRLPVNTETFKINDWVIQYKKSHILHSQCKTADKCSNSSNETCQFCIYTNMLNLPHLPEMVFPNNILYISHTSGVQIEFNALDALKLVSSGKLDLKVSCSETWMESRDPSNLGEKIKPFDWTFTTNYNGTLSGPVSTEPTEERINIERLKEREKILFYHELMLFEDELHDNGIASCTVKIRVMPSSFFVLLRYFLRVDGVLVRINDTRYFHDFATNYVLREYTNKESPVQKLQLPLPMFGDPNLISSYLPIIEGCYEKLMWPSNSTSISSDTTTIIN</sequence>
<comment type="caution">
    <text evidence="3">The sequence shown here is derived from an EMBL/GenBank/DDBJ whole genome shotgun (WGS) entry which is preliminary data.</text>
</comment>
<name>A0AAN7SSX8_9COLE</name>
<dbReference type="Pfam" id="PF04176">
    <property type="entry name" value="TIP41"/>
    <property type="match status" value="1"/>
</dbReference>
<accession>A0AAN7SSX8</accession>
<evidence type="ECO:0000256" key="1">
    <source>
        <dbReference type="ARBA" id="ARBA00006658"/>
    </source>
</evidence>
<evidence type="ECO:0000256" key="2">
    <source>
        <dbReference type="ARBA" id="ARBA00018951"/>
    </source>
</evidence>
<dbReference type="Proteomes" id="UP001353858">
    <property type="component" value="Unassembled WGS sequence"/>
</dbReference>
<comment type="similarity">
    <text evidence="1">Belongs to the TIP41 family.</text>
</comment>
<organism evidence="3 4">
    <name type="scientific">Aquatica leii</name>
    <dbReference type="NCBI Taxonomy" id="1421715"/>
    <lineage>
        <taxon>Eukaryota</taxon>
        <taxon>Metazoa</taxon>
        <taxon>Ecdysozoa</taxon>
        <taxon>Arthropoda</taxon>
        <taxon>Hexapoda</taxon>
        <taxon>Insecta</taxon>
        <taxon>Pterygota</taxon>
        <taxon>Neoptera</taxon>
        <taxon>Endopterygota</taxon>
        <taxon>Coleoptera</taxon>
        <taxon>Polyphaga</taxon>
        <taxon>Elateriformia</taxon>
        <taxon>Elateroidea</taxon>
        <taxon>Lampyridae</taxon>
        <taxon>Luciolinae</taxon>
        <taxon>Aquatica</taxon>
    </lineage>
</organism>
<reference evidence="4" key="1">
    <citation type="submission" date="2023-01" db="EMBL/GenBank/DDBJ databases">
        <title>Key to firefly adult light organ development and bioluminescence: homeobox transcription factors regulate luciferase expression and transportation to peroxisome.</title>
        <authorList>
            <person name="Fu X."/>
        </authorList>
    </citation>
    <scope>NUCLEOTIDE SEQUENCE [LARGE SCALE GENOMIC DNA]</scope>
</reference>
<dbReference type="InterPro" id="IPR051330">
    <property type="entry name" value="Phosphatase_reg/MetRdx"/>
</dbReference>
<gene>
    <name evidence="3" type="ORF">RN001_002951</name>
</gene>
<proteinExistence type="inferred from homology"/>
<evidence type="ECO:0000313" key="4">
    <source>
        <dbReference type="Proteomes" id="UP001353858"/>
    </source>
</evidence>
<dbReference type="InterPro" id="IPR007303">
    <property type="entry name" value="TIP41-like"/>
</dbReference>
<evidence type="ECO:0000313" key="3">
    <source>
        <dbReference type="EMBL" id="KAK4886680.1"/>
    </source>
</evidence>
<dbReference type="AlphaFoldDB" id="A0AAN7SSX8"/>
<keyword evidence="4" id="KW-1185">Reference proteome</keyword>